<keyword evidence="2" id="KW-0732">Signal</keyword>
<dbReference type="PANTHER" id="PTHR23199:SF12">
    <property type="entry name" value="NEUROTROPHIN 1-RELATED"/>
    <property type="match status" value="1"/>
</dbReference>
<dbReference type="GeneID" id="109487057"/>
<feature type="signal peptide" evidence="2">
    <location>
        <begin position="1"/>
        <end position="19"/>
    </location>
</feature>
<accession>A0A6P5AX08</accession>
<dbReference type="Gene3D" id="2.10.90.10">
    <property type="entry name" value="Cystine-knot cytokines"/>
    <property type="match status" value="1"/>
</dbReference>
<feature type="compositionally biased region" description="Low complexity" evidence="1">
    <location>
        <begin position="55"/>
        <end position="82"/>
    </location>
</feature>
<dbReference type="Proteomes" id="UP000515135">
    <property type="component" value="Unplaced"/>
</dbReference>
<protein>
    <submittedName>
        <fullName evidence="4">Uncharacterized protein LOC109487057</fullName>
    </submittedName>
</protein>
<feature type="region of interest" description="Disordered" evidence="1">
    <location>
        <begin position="55"/>
        <end position="96"/>
    </location>
</feature>
<sequence>MAAAVILLVFCLSLQSVYGVGDARRPGKFYWPRGIPRGNPLWKRFWDRFHPKQQVTTVPTTTTTSQPTTTTSQPTTSTATKTTPPPPGPQPQWPPPNFLVHGSSAYSIDLCETKEYINSLSCKLEREYPDIQEGLLTTFGYVFPDGGGAVVTPISSNPCGYSATMVSPIHAVTVSGETVELWVGIQRGVVRQQEFLEVKCTSSTPVYHRGCGGRCVEESTWNKAVVVRSGDPPKVGWDRILVNTSCSCHVPNPWDF</sequence>
<dbReference type="KEGG" id="bbel:109487057"/>
<dbReference type="InterPro" id="IPR029034">
    <property type="entry name" value="Cystine-knot_cytokine"/>
</dbReference>
<dbReference type="InterPro" id="IPR052444">
    <property type="entry name" value="Spz/Toll_ligand-like"/>
</dbReference>
<dbReference type="PANTHER" id="PTHR23199">
    <property type="entry name" value="NEUROTROPHIN 1-RELATED"/>
    <property type="match status" value="1"/>
</dbReference>
<dbReference type="OrthoDB" id="10003653at2759"/>
<reference evidence="4" key="1">
    <citation type="submission" date="2025-08" db="UniProtKB">
        <authorList>
            <consortium name="RefSeq"/>
        </authorList>
    </citation>
    <scope>IDENTIFICATION</scope>
    <source>
        <tissue evidence="4">Gonad</tissue>
    </source>
</reference>
<organism evidence="3 4">
    <name type="scientific">Branchiostoma belcheri</name>
    <name type="common">Amphioxus</name>
    <dbReference type="NCBI Taxonomy" id="7741"/>
    <lineage>
        <taxon>Eukaryota</taxon>
        <taxon>Metazoa</taxon>
        <taxon>Chordata</taxon>
        <taxon>Cephalochordata</taxon>
        <taxon>Leptocardii</taxon>
        <taxon>Amphioxiformes</taxon>
        <taxon>Branchiostomatidae</taxon>
        <taxon>Branchiostoma</taxon>
    </lineage>
</organism>
<evidence type="ECO:0000256" key="1">
    <source>
        <dbReference type="SAM" id="MobiDB-lite"/>
    </source>
</evidence>
<dbReference type="PROSITE" id="PS50270">
    <property type="entry name" value="NGF_2"/>
    <property type="match status" value="1"/>
</dbReference>
<feature type="chain" id="PRO_5027694923" evidence="2">
    <location>
        <begin position="20"/>
        <end position="256"/>
    </location>
</feature>
<evidence type="ECO:0000256" key="2">
    <source>
        <dbReference type="SAM" id="SignalP"/>
    </source>
</evidence>
<dbReference type="AlphaFoldDB" id="A0A6P5AX08"/>
<feature type="compositionally biased region" description="Pro residues" evidence="1">
    <location>
        <begin position="83"/>
        <end position="96"/>
    </location>
</feature>
<evidence type="ECO:0000313" key="4">
    <source>
        <dbReference type="RefSeq" id="XP_019646566.1"/>
    </source>
</evidence>
<dbReference type="RefSeq" id="XP_019646566.1">
    <property type="nucleotide sequence ID" value="XM_019791007.1"/>
</dbReference>
<keyword evidence="3" id="KW-1185">Reference proteome</keyword>
<name>A0A6P5AX08_BRABE</name>
<gene>
    <name evidence="4" type="primary">LOC109487057</name>
</gene>
<dbReference type="SUPFAM" id="SSF57501">
    <property type="entry name" value="Cystine-knot cytokines"/>
    <property type="match status" value="1"/>
</dbReference>
<proteinExistence type="predicted"/>
<evidence type="ECO:0000313" key="3">
    <source>
        <dbReference type="Proteomes" id="UP000515135"/>
    </source>
</evidence>